<sequence length="432" mass="49499">MCDTIVALGTATKDGDTLFGKNSDREPDEVQNLDIFERKNHGSNENVKCTYIKIPQVQETYRTLLSKPFWMFGAEMGINEYGVAIGNEALLTKIKPKKSALTGMDLLRLALERSKTAKQARDVIIQLLEQYGQGGNCGYLLKDYYQNGFIIADKDEAYVLETIDKNWAWKEIDRFWSISNKISIEKDYDSVSPGLIHEAVKRGWASSESDFNFSKAYSDKIITWGAAGKKREQSNRCYLSNNQSSLKTSDFMKMLRSHTDKTDWKPHKGFRLTVCAHAANSLSRYSQTVGSLISKIGKENVYAYSTGSSNPCLSPYFPIFAPNTNLPKGYVKGGEKLNTDAFWWKAEKFHRKAIMNYTDSRALLDQKMGEYEKQMLDYVENHNAPLNQKLIDEYFSKVENIYTKWGKEILSLPNMKGKFYYKHFWGKFTKTN</sequence>
<keyword evidence="1" id="KW-0645">Protease</keyword>
<organism evidence="1 2">
    <name type="scientific">Promethearchaeum syntrophicum</name>
    <dbReference type="NCBI Taxonomy" id="2594042"/>
    <lineage>
        <taxon>Archaea</taxon>
        <taxon>Promethearchaeati</taxon>
        <taxon>Promethearchaeota</taxon>
        <taxon>Promethearchaeia</taxon>
        <taxon>Promethearchaeales</taxon>
        <taxon>Promethearchaeaceae</taxon>
        <taxon>Promethearchaeum</taxon>
    </lineage>
</organism>
<dbReference type="InterPro" id="IPR005322">
    <property type="entry name" value="Peptidase_C69"/>
</dbReference>
<keyword evidence="1" id="KW-0224">Dipeptidase</keyword>
<dbReference type="GO" id="GO:0016805">
    <property type="term" value="F:dipeptidase activity"/>
    <property type="evidence" value="ECO:0007669"/>
    <property type="project" value="InterPro"/>
</dbReference>
<dbReference type="EC" id="3.4.13.-" evidence="1"/>
<dbReference type="Gene3D" id="3.60.60.10">
    <property type="entry name" value="Penicillin V Acylase, Chain A"/>
    <property type="match status" value="1"/>
</dbReference>
<proteinExistence type="predicted"/>
<dbReference type="AlphaFoldDB" id="A0A5B9D720"/>
<dbReference type="Pfam" id="PF03577">
    <property type="entry name" value="Peptidase_C69"/>
    <property type="match status" value="1"/>
</dbReference>
<keyword evidence="1" id="KW-0378">Hydrolase</keyword>
<dbReference type="PANTHER" id="PTHR12994">
    <property type="entry name" value="SECERNIN"/>
    <property type="match status" value="1"/>
</dbReference>
<gene>
    <name evidence="1" type="ORF">DSAG12_00746</name>
</gene>
<dbReference type="GO" id="GO:0070004">
    <property type="term" value="F:cysteine-type exopeptidase activity"/>
    <property type="evidence" value="ECO:0007669"/>
    <property type="project" value="InterPro"/>
</dbReference>
<reference evidence="1 2" key="2">
    <citation type="journal article" date="2024" name="Int. J. Syst. Evol. Microbiol.">
        <title>Promethearchaeum syntrophicum gen. nov., sp. nov., an anaerobic, obligately syntrophic archaeon, the first isolate of the lineage 'Asgard' archaea, and proposal of the new archaeal phylum Promethearchaeota phyl. nov. and kingdom Promethearchaeati regn. nov.</title>
        <authorList>
            <person name="Imachi H."/>
            <person name="Nobu M.K."/>
            <person name="Kato S."/>
            <person name="Takaki Y."/>
            <person name="Miyazaki M."/>
            <person name="Miyata M."/>
            <person name="Ogawara M."/>
            <person name="Saito Y."/>
            <person name="Sakai S."/>
            <person name="Tahara Y.O."/>
            <person name="Takano Y."/>
            <person name="Tasumi E."/>
            <person name="Uematsu K."/>
            <person name="Yoshimura T."/>
            <person name="Itoh T."/>
            <person name="Ohkuma M."/>
            <person name="Takai K."/>
        </authorList>
    </citation>
    <scope>NUCLEOTIDE SEQUENCE [LARGE SCALE GENOMIC DNA]</scope>
    <source>
        <strain evidence="1 2">MK-D1</strain>
    </source>
</reference>
<dbReference type="RefSeq" id="WP_147661858.1">
    <property type="nucleotide sequence ID" value="NZ_CP042905.2"/>
</dbReference>
<evidence type="ECO:0000313" key="1">
    <source>
        <dbReference type="EMBL" id="QEE14924.1"/>
    </source>
</evidence>
<protein>
    <submittedName>
        <fullName evidence="1">C69 family dipeptidase</fullName>
        <ecNumber evidence="1">3.4.13.-</ecNumber>
    </submittedName>
</protein>
<dbReference type="Proteomes" id="UP000321408">
    <property type="component" value="Chromosome"/>
</dbReference>
<name>A0A5B9D720_9ARCH</name>
<dbReference type="GO" id="GO:0006508">
    <property type="term" value="P:proteolysis"/>
    <property type="evidence" value="ECO:0007669"/>
    <property type="project" value="InterPro"/>
</dbReference>
<dbReference type="PANTHER" id="PTHR12994:SF17">
    <property type="entry name" value="LD30995P"/>
    <property type="match status" value="1"/>
</dbReference>
<accession>A0A5B9D720</accession>
<dbReference type="GeneID" id="41328748"/>
<keyword evidence="2" id="KW-1185">Reference proteome</keyword>
<evidence type="ECO:0000313" key="2">
    <source>
        <dbReference type="Proteomes" id="UP000321408"/>
    </source>
</evidence>
<dbReference type="OrthoDB" id="31005at2157"/>
<dbReference type="KEGG" id="psyt:DSAG12_00746"/>
<dbReference type="EMBL" id="CP042905">
    <property type="protein sequence ID" value="QEE14924.1"/>
    <property type="molecule type" value="Genomic_DNA"/>
</dbReference>
<reference evidence="1 2" key="1">
    <citation type="journal article" date="2020" name="Nature">
        <title>Isolation of an archaeon at the prokaryote-eukaryote interface.</title>
        <authorList>
            <person name="Imachi H."/>
            <person name="Nobu M.K."/>
            <person name="Nakahara N."/>
            <person name="Morono Y."/>
            <person name="Ogawara M."/>
            <person name="Takaki Y."/>
            <person name="Takano Y."/>
            <person name="Uematsu K."/>
            <person name="Ikuta T."/>
            <person name="Ito M."/>
            <person name="Matsui Y."/>
            <person name="Miyazaki M."/>
            <person name="Murata K."/>
            <person name="Saito Y."/>
            <person name="Sakai S."/>
            <person name="Song C."/>
            <person name="Tasumi E."/>
            <person name="Yamanaka Y."/>
            <person name="Yamaguchi T."/>
            <person name="Kamagata Y."/>
            <person name="Tamaki H."/>
            <person name="Takai K."/>
        </authorList>
    </citation>
    <scope>NUCLEOTIDE SEQUENCE [LARGE SCALE GENOMIC DNA]</scope>
    <source>
        <strain evidence="1 2">MK-D1</strain>
    </source>
</reference>